<protein>
    <submittedName>
        <fullName evidence="1">Uncharacterized protein</fullName>
    </submittedName>
</protein>
<accession>A0A0E9PU07</accession>
<reference evidence="1" key="1">
    <citation type="submission" date="2014-11" db="EMBL/GenBank/DDBJ databases">
        <authorList>
            <person name="Amaro Gonzalez C."/>
        </authorList>
    </citation>
    <scope>NUCLEOTIDE SEQUENCE</scope>
</reference>
<dbReference type="EMBL" id="GBXM01100840">
    <property type="protein sequence ID" value="JAH07737.1"/>
    <property type="molecule type" value="Transcribed_RNA"/>
</dbReference>
<evidence type="ECO:0000313" key="1">
    <source>
        <dbReference type="EMBL" id="JAH07737.1"/>
    </source>
</evidence>
<organism evidence="1">
    <name type="scientific">Anguilla anguilla</name>
    <name type="common">European freshwater eel</name>
    <name type="synonym">Muraena anguilla</name>
    <dbReference type="NCBI Taxonomy" id="7936"/>
    <lineage>
        <taxon>Eukaryota</taxon>
        <taxon>Metazoa</taxon>
        <taxon>Chordata</taxon>
        <taxon>Craniata</taxon>
        <taxon>Vertebrata</taxon>
        <taxon>Euteleostomi</taxon>
        <taxon>Actinopterygii</taxon>
        <taxon>Neopterygii</taxon>
        <taxon>Teleostei</taxon>
        <taxon>Anguilliformes</taxon>
        <taxon>Anguillidae</taxon>
        <taxon>Anguilla</taxon>
    </lineage>
</organism>
<dbReference type="AlphaFoldDB" id="A0A0E9PU07"/>
<reference evidence="1" key="2">
    <citation type="journal article" date="2015" name="Fish Shellfish Immunol.">
        <title>Early steps in the European eel (Anguilla anguilla)-Vibrio vulnificus interaction in the gills: Role of the RtxA13 toxin.</title>
        <authorList>
            <person name="Callol A."/>
            <person name="Pajuelo D."/>
            <person name="Ebbesson L."/>
            <person name="Teles M."/>
            <person name="MacKenzie S."/>
            <person name="Amaro C."/>
        </authorList>
    </citation>
    <scope>NUCLEOTIDE SEQUENCE</scope>
</reference>
<name>A0A0E9PU07_ANGAN</name>
<proteinExistence type="predicted"/>
<sequence length="40" mass="4479">MPHAGLHPLHSRGAALLSLSRSYRGKDSRLYSYLPDLVRS</sequence>